<evidence type="ECO:0000313" key="2">
    <source>
        <dbReference type="Proteomes" id="UP000010953"/>
    </source>
</evidence>
<dbReference type="InParanoid" id="M7XFM4"/>
<gene>
    <name evidence="1" type="ORF">C943_04543</name>
</gene>
<dbReference type="eggNOG" id="ENOG503428Y">
    <property type="taxonomic scope" value="Bacteria"/>
</dbReference>
<dbReference type="Proteomes" id="UP000010953">
    <property type="component" value="Unassembled WGS sequence"/>
</dbReference>
<keyword evidence="2" id="KW-1185">Reference proteome</keyword>
<evidence type="ECO:0000313" key="1">
    <source>
        <dbReference type="EMBL" id="EMS33664.1"/>
    </source>
</evidence>
<protein>
    <submittedName>
        <fullName evidence="1">Uncharacterized protein</fullName>
    </submittedName>
</protein>
<comment type="caution">
    <text evidence="1">The sequence shown here is derived from an EMBL/GenBank/DDBJ whole genome shotgun (WGS) entry which is preliminary data.</text>
</comment>
<accession>M7XFM4</accession>
<dbReference type="AlphaFoldDB" id="M7XFM4"/>
<sequence>MQVKNDGNGWACEKREPKTYDLDFDLRKKINGWDRFEITNHENQEENIVYVVGAGESDYLKLYYNDKNLIVKLEYRSEDPG</sequence>
<organism evidence="1 2">
    <name type="scientific">Mariniradius saccharolyticus AK6</name>
    <dbReference type="NCBI Taxonomy" id="1239962"/>
    <lineage>
        <taxon>Bacteria</taxon>
        <taxon>Pseudomonadati</taxon>
        <taxon>Bacteroidota</taxon>
        <taxon>Cytophagia</taxon>
        <taxon>Cytophagales</taxon>
        <taxon>Cyclobacteriaceae</taxon>
        <taxon>Mariniradius</taxon>
    </lineage>
</organism>
<dbReference type="EMBL" id="AMZY02000009">
    <property type="protein sequence ID" value="EMS33664.1"/>
    <property type="molecule type" value="Genomic_DNA"/>
</dbReference>
<proteinExistence type="predicted"/>
<reference evidence="1" key="1">
    <citation type="submission" date="2013-01" db="EMBL/GenBank/DDBJ databases">
        <title>Genome assembly of Mariniradius saccharolyticus AK6.</title>
        <authorList>
            <person name="Vaidya B."/>
            <person name="Khatri I."/>
            <person name="Tanuku N.R.S."/>
            <person name="Subramanian S."/>
            <person name="Pinnaka A."/>
        </authorList>
    </citation>
    <scope>NUCLEOTIDE SEQUENCE [LARGE SCALE GENOMIC DNA]</scope>
    <source>
        <strain evidence="1">AK6</strain>
    </source>
</reference>
<name>M7XFM4_9BACT</name>